<protein>
    <recommendedName>
        <fullName evidence="1">PIN like domain-containing protein</fullName>
    </recommendedName>
</protein>
<accession>A0A0D7X315</accession>
<evidence type="ECO:0000259" key="1">
    <source>
        <dbReference type="Pfam" id="PF18476"/>
    </source>
</evidence>
<evidence type="ECO:0000313" key="3">
    <source>
        <dbReference type="Proteomes" id="UP000032534"/>
    </source>
</evidence>
<proteinExistence type="predicted"/>
<keyword evidence="3" id="KW-1185">Reference proteome</keyword>
<reference evidence="2 3" key="1">
    <citation type="submission" date="2014-11" db="EMBL/GenBank/DDBJ databases">
        <title>Draft Genome Sequences of Paenibacillus polymyxa NRRL B-30509 and Paenibacillus terrae NRRL B-30644, Strains from a Poultry Environment that Produce Tridecaptin A and Paenicidins.</title>
        <authorList>
            <person name="van Belkum M.J."/>
            <person name="Lohans C.T."/>
            <person name="Vederas J.C."/>
        </authorList>
    </citation>
    <scope>NUCLEOTIDE SEQUENCE [LARGE SCALE GENOMIC DNA]</scope>
    <source>
        <strain evidence="2 3">NRRL B-30644</strain>
    </source>
</reference>
<feature type="domain" description="PIN like" evidence="1">
    <location>
        <begin position="24"/>
        <end position="93"/>
    </location>
</feature>
<organism evidence="2 3">
    <name type="scientific">Paenibacillus terrae</name>
    <dbReference type="NCBI Taxonomy" id="159743"/>
    <lineage>
        <taxon>Bacteria</taxon>
        <taxon>Bacillati</taxon>
        <taxon>Bacillota</taxon>
        <taxon>Bacilli</taxon>
        <taxon>Bacillales</taxon>
        <taxon>Paenibacillaceae</taxon>
        <taxon>Paenibacillus</taxon>
    </lineage>
</organism>
<dbReference type="AlphaFoldDB" id="A0A0D7X315"/>
<sequence>MLDKFKGFISYTNEEFKVFWEKAIFVVDTNVLLNFFKYTSKESTKSLLGILKKLKDSGRLWIPHQVALEYFFNYENNMLKQQEGYKLLETELKN</sequence>
<dbReference type="OrthoDB" id="9182727at2"/>
<dbReference type="InterPro" id="IPR041578">
    <property type="entry name" value="PIN_8"/>
</dbReference>
<dbReference type="RefSeq" id="WP_044645947.1">
    <property type="nucleotide sequence ID" value="NZ_JTHP01000015.1"/>
</dbReference>
<name>A0A0D7X315_9BACL</name>
<gene>
    <name evidence="2" type="ORF">QD47_09720</name>
</gene>
<dbReference type="PATRIC" id="fig|159743.3.peg.2169"/>
<dbReference type="Pfam" id="PF18476">
    <property type="entry name" value="PIN_8"/>
    <property type="match status" value="1"/>
</dbReference>
<evidence type="ECO:0000313" key="2">
    <source>
        <dbReference type="EMBL" id="KJD45761.1"/>
    </source>
</evidence>
<dbReference type="Proteomes" id="UP000032534">
    <property type="component" value="Unassembled WGS sequence"/>
</dbReference>
<dbReference type="EMBL" id="JTHP01000015">
    <property type="protein sequence ID" value="KJD45761.1"/>
    <property type="molecule type" value="Genomic_DNA"/>
</dbReference>
<comment type="caution">
    <text evidence="2">The sequence shown here is derived from an EMBL/GenBank/DDBJ whole genome shotgun (WGS) entry which is preliminary data.</text>
</comment>